<feature type="domain" description="Glycosyl hydrolase family 92 N-terminal" evidence="3">
    <location>
        <begin position="95"/>
        <end position="350"/>
    </location>
</feature>
<dbReference type="InterPro" id="IPR032109">
    <property type="entry name" value="Big_3_5"/>
</dbReference>
<dbReference type="SUPFAM" id="SSF48208">
    <property type="entry name" value="Six-hairpin glycosidases"/>
    <property type="match status" value="1"/>
</dbReference>
<dbReference type="GO" id="GO:0030246">
    <property type="term" value="F:carbohydrate binding"/>
    <property type="evidence" value="ECO:0007669"/>
    <property type="project" value="InterPro"/>
</dbReference>
<dbReference type="InterPro" id="IPR008928">
    <property type="entry name" value="6-hairpin_glycosidase_sf"/>
</dbReference>
<sequence>MESGSLPSADGLRYSRMTTLSGGMCRVRSDSQTVVNINADGDSFVSHNQTQSRSILRLRRSIPTLSAIAALIVTLATSTPAANADPGFVTNPASYVNTLAGTGTGGQVVGDINNFPGPATPFGMVQFSPSNGSNGAGYRWGDNGGNNRLQGFAVNFASQGCGAFGNFPMLPTTINPTSGQPWNRQHYLKRDTQLGEPGYYKVTTTDADGRDIVAELTATDRSGIATFTFPAGQTPSLMFRAGRMNGKDAIKSSLNVNPNNKTVTGWAVNKGFCSATPDNQYRIFYTAKFDTDFTQYGAWKEDDATITNKTRTGSGDTDAEFAGVSRAGGYVRFPAASSGTTTVRVKFSVSYVKTGDLALGQATPTSDHRGGSSLNLATEIPTPDYTDVSGAETYANYGAAFNAVRAKTYGRWNDLLNKVKIANSASTRDIKTFYHSLYRSFLHPNVISDVDGHYPGFEKFNFRAAGVTTGSPEIMPTIKSIAETNATHGTNIKAVYANYSDWDTYRSWAPLAAMIAPDTMSDVTQTYVLQAEASGQLPRWSMANASTGQMSGDNASAQIAQSYVFGAKDFDVKRALHYMYDGALGDNAGENTGGQNPHSITRPGAKLRNELGFAPQTPEFSTDHAVTGASIAQEWSIDDLAISEFARAIGSSNWPSTVPSDVDEVFRNRANAWQQHINPLNGCLAPRDASGHFPDVTDCQTTPKGFGYWASNTGGFQTGGVTGYGQVGFDEATSEQYLWMVPQNLKGLAAALGGRTTAVNRLDSFMEGGYNVGANVPKMWAGNEPNFATPWAFNYLGKPWRTQEVVDGIRNNLFGFNPDYAEPGNDDLGAMSAWYVWAALGIYPATPGTTIMTVNTPNFEKAAVELGNGKTLTINAPGATSQRYIAGLSVNGTPQTKTYLPDSWIDANTTLDFTLSSNATTWGNAESDAPPSFDNGSQPVIAYANPVKVAPGANASGNLGVQRVTSTASGFTLDASEVPAGFAASLTTPGTFNAQGKGIATLRVVAGPGMVDGDYTLPLTVVTNDGERQALNVSVRVARAGGFLATTTIQSHSANNVRDTDFEPVTNKSNGYIREQLGSAGLAVGQVHNLQTVSGSATLAGLSAYIPATAEGMSDTIVPSGQTIAVPGNPTKISFLGSARNGNTNGTAQVTLDNGSTATTDLSFGDWVLPSGTGDKNNGTLQPYGTNVKVAWTAVRVQQNADPGAYVFSTQPYTAPSGRTIVSVTLPGAGQADEKRRVFAIAQDTPIATESSVAPAPSVPSGSVDVGASIPVTGSGFVPGEMVTAYLDDVVVGTGTADGAGNVTMTVLVPSGSESGNHALRLIGAVSGASETRSVTVVGVTYTPMISAAASLPVGSQVSVTGAGFKPNEPVTVTLGFSSPIQTTATATGTISVSLPGETTAGSVTITATGQQSGATASRTIVFTALPGEPGGPQISVALSASPARVVYGKPVTLRAQVSAGVAGQVEFLLGSRSLGKSNISKEQASLVLRNLASGAHGVTARVVGTTAVSARVTVTVVKAQAKKVSFSAKKYKRKKAATVTVKVAQLSNGLYPAGRVTVYVGKKAAKKVTLKASAKGKIKVKIAKKYTKKKSIKVRAVFTPSDTKNITGAKSKTKTVKAKK</sequence>
<proteinExistence type="predicted"/>
<dbReference type="Pfam" id="PF07971">
    <property type="entry name" value="Glyco_hydro_92"/>
    <property type="match status" value="1"/>
</dbReference>
<dbReference type="InterPro" id="IPR012939">
    <property type="entry name" value="Glyco_hydro_92"/>
</dbReference>
<dbReference type="InterPro" id="IPR014718">
    <property type="entry name" value="GH-type_carb-bd"/>
</dbReference>
<dbReference type="Proteomes" id="UP000315389">
    <property type="component" value="Unassembled WGS sequence"/>
</dbReference>
<dbReference type="GO" id="GO:0006516">
    <property type="term" value="P:glycoprotein catabolic process"/>
    <property type="evidence" value="ECO:0007669"/>
    <property type="project" value="TreeGrafter"/>
</dbReference>
<dbReference type="PANTHER" id="PTHR12143:SF39">
    <property type="entry name" value="SECRETED PROTEIN"/>
    <property type="match status" value="1"/>
</dbReference>
<dbReference type="GO" id="GO:0005975">
    <property type="term" value="P:carbohydrate metabolic process"/>
    <property type="evidence" value="ECO:0007669"/>
    <property type="project" value="InterPro"/>
</dbReference>
<dbReference type="PANTHER" id="PTHR12143">
    <property type="entry name" value="PEPTIDE N-GLYCANASE PNGASE -RELATED"/>
    <property type="match status" value="1"/>
</dbReference>
<name>A0A542ZA01_RARFA</name>
<dbReference type="GO" id="GO:0000224">
    <property type="term" value="F:peptide-N4-(N-acetyl-beta-glucosaminyl)asparagine amidase activity"/>
    <property type="evidence" value="ECO:0007669"/>
    <property type="project" value="TreeGrafter"/>
</dbReference>
<evidence type="ECO:0000313" key="4">
    <source>
        <dbReference type="EMBL" id="TQL57168.1"/>
    </source>
</evidence>
<dbReference type="GO" id="GO:0005829">
    <property type="term" value="C:cytosol"/>
    <property type="evidence" value="ECO:0007669"/>
    <property type="project" value="TreeGrafter"/>
</dbReference>
<gene>
    <name evidence="4" type="ORF">FB461_2288</name>
</gene>
<dbReference type="Gene3D" id="3.30.2080.10">
    <property type="entry name" value="GH92 mannosidase domain"/>
    <property type="match status" value="1"/>
</dbReference>
<organism evidence="4 5">
    <name type="scientific">Rarobacter faecitabidus</name>
    <dbReference type="NCBI Taxonomy" id="13243"/>
    <lineage>
        <taxon>Bacteria</taxon>
        <taxon>Bacillati</taxon>
        <taxon>Actinomycetota</taxon>
        <taxon>Actinomycetes</taxon>
        <taxon>Micrococcales</taxon>
        <taxon>Rarobacteraceae</taxon>
        <taxon>Rarobacter</taxon>
    </lineage>
</organism>
<dbReference type="Pfam" id="PF17678">
    <property type="entry name" value="Glyco_hydro_92N"/>
    <property type="match status" value="1"/>
</dbReference>
<reference evidence="4 5" key="1">
    <citation type="submission" date="2019-06" db="EMBL/GenBank/DDBJ databases">
        <title>Sequencing the genomes of 1000 actinobacteria strains.</title>
        <authorList>
            <person name="Klenk H.-P."/>
        </authorList>
    </citation>
    <scope>NUCLEOTIDE SEQUENCE [LARGE SCALE GENOMIC DNA]</scope>
    <source>
        <strain evidence="4 5">DSM 4813</strain>
    </source>
</reference>
<dbReference type="Gene3D" id="1.20.1050.60">
    <property type="entry name" value="alpha-1,2-mannosidase"/>
    <property type="match status" value="1"/>
</dbReference>
<protein>
    <submittedName>
        <fullName evidence="4">Putative alpha-1,2-mannosidase</fullName>
    </submittedName>
</protein>
<keyword evidence="5" id="KW-1185">Reference proteome</keyword>
<evidence type="ECO:0000259" key="1">
    <source>
        <dbReference type="Pfam" id="PF07971"/>
    </source>
</evidence>
<feature type="domain" description="Bacterial Ig-like" evidence="2">
    <location>
        <begin position="1439"/>
        <end position="1517"/>
    </location>
</feature>
<accession>A0A542ZA01</accession>
<feature type="domain" description="Glycosyl hydrolase family 92" evidence="1">
    <location>
        <begin position="399"/>
        <end position="916"/>
    </location>
</feature>
<dbReference type="InterPro" id="IPR041371">
    <property type="entry name" value="GH92_N"/>
</dbReference>
<dbReference type="Gene3D" id="1.20.1610.10">
    <property type="entry name" value="alpha-1,2-mannosidases domains"/>
    <property type="match status" value="1"/>
</dbReference>
<evidence type="ECO:0000259" key="3">
    <source>
        <dbReference type="Pfam" id="PF17678"/>
    </source>
</evidence>
<dbReference type="EMBL" id="VFOS01000005">
    <property type="protein sequence ID" value="TQL57168.1"/>
    <property type="molecule type" value="Genomic_DNA"/>
</dbReference>
<dbReference type="InterPro" id="IPR050883">
    <property type="entry name" value="PNGase"/>
</dbReference>
<dbReference type="Gene3D" id="2.70.98.10">
    <property type="match status" value="1"/>
</dbReference>
<evidence type="ECO:0000313" key="5">
    <source>
        <dbReference type="Proteomes" id="UP000315389"/>
    </source>
</evidence>
<evidence type="ECO:0000259" key="2">
    <source>
        <dbReference type="Pfam" id="PF16640"/>
    </source>
</evidence>
<dbReference type="Pfam" id="PF16640">
    <property type="entry name" value="Big_3_5"/>
    <property type="match status" value="1"/>
</dbReference>
<comment type="caution">
    <text evidence="4">The sequence shown here is derived from an EMBL/GenBank/DDBJ whole genome shotgun (WGS) entry which is preliminary data.</text>
</comment>